<sequence>MSAAHAASVVVVLSESGHVHQEFAQAFSNQVSRSQPGVQISVIEVAQLAANALSEASLVVGVGSRAAAALLALESAPPLLLSMLPRESFERLRGQRTRVGAVFIDQPPARYISLIRLALPELERVGMLSSRDSQDGVARLMQAAREQHLRGHNELIADESDIMPALQKLFPDGGVLLATPDSSIFNAHTLPGILLGAFRRKVPVIGFSAAYVSAGAVLSLYSSPEQLASQCADITRNLLNGSTALPAQYPRQFSIGINDRVARSLGLNLDSSTALRERLEKLERQP</sequence>
<dbReference type="EMBL" id="JABCSC020000001">
    <property type="protein sequence ID" value="NSL53839.1"/>
    <property type="molecule type" value="Genomic_DNA"/>
</dbReference>
<dbReference type="Pfam" id="PF04392">
    <property type="entry name" value="ABC_sub_bind"/>
    <property type="match status" value="1"/>
</dbReference>
<gene>
    <name evidence="1" type="ORF">HJ583_002255</name>
</gene>
<name>A0ABX2IBL8_9RHOO</name>
<proteinExistence type="predicted"/>
<evidence type="ECO:0000313" key="2">
    <source>
        <dbReference type="Proteomes" id="UP000778523"/>
    </source>
</evidence>
<evidence type="ECO:0000313" key="1">
    <source>
        <dbReference type="EMBL" id="NSL53839.1"/>
    </source>
</evidence>
<keyword evidence="2" id="KW-1185">Reference proteome</keyword>
<reference evidence="1 2" key="1">
    <citation type="submission" date="2020-06" db="EMBL/GenBank/DDBJ databases">
        <title>Draft genome of Uliginosibacterium sp. IMCC34675.</title>
        <authorList>
            <person name="Song J."/>
        </authorList>
    </citation>
    <scope>NUCLEOTIDE SEQUENCE [LARGE SCALE GENOMIC DNA]</scope>
    <source>
        <strain evidence="1 2">IMCC34675</strain>
    </source>
</reference>
<dbReference type="Proteomes" id="UP000778523">
    <property type="component" value="Unassembled WGS sequence"/>
</dbReference>
<accession>A0ABX2IBL8</accession>
<comment type="caution">
    <text evidence="1">The sequence shown here is derived from an EMBL/GenBank/DDBJ whole genome shotgun (WGS) entry which is preliminary data.</text>
</comment>
<dbReference type="PANTHER" id="PTHR35271">
    <property type="entry name" value="ABC TRANSPORTER, SUBSTRATE-BINDING LIPOPROTEIN-RELATED"/>
    <property type="match status" value="1"/>
</dbReference>
<protein>
    <recommendedName>
        <fullName evidence="3">ABC transporter substrate-binding protein</fullName>
    </recommendedName>
</protein>
<dbReference type="PANTHER" id="PTHR35271:SF1">
    <property type="entry name" value="ABC TRANSPORTER, SUBSTRATE-BINDING LIPOPROTEIN"/>
    <property type="match status" value="1"/>
</dbReference>
<dbReference type="RefSeq" id="WP_170020152.1">
    <property type="nucleotide sequence ID" value="NZ_JABCSC020000001.1"/>
</dbReference>
<organism evidence="1 2">
    <name type="scientific">Uliginosibacterium aquaticum</name>
    <dbReference type="NCBI Taxonomy" id="2731212"/>
    <lineage>
        <taxon>Bacteria</taxon>
        <taxon>Pseudomonadati</taxon>
        <taxon>Pseudomonadota</taxon>
        <taxon>Betaproteobacteria</taxon>
        <taxon>Rhodocyclales</taxon>
        <taxon>Zoogloeaceae</taxon>
        <taxon>Uliginosibacterium</taxon>
    </lineage>
</organism>
<dbReference type="InterPro" id="IPR007487">
    <property type="entry name" value="ABC_transpt-TYRBP-like"/>
</dbReference>
<dbReference type="Gene3D" id="3.40.50.2300">
    <property type="match status" value="2"/>
</dbReference>
<evidence type="ECO:0008006" key="3">
    <source>
        <dbReference type="Google" id="ProtNLM"/>
    </source>
</evidence>